<dbReference type="Gene3D" id="1.10.357.10">
    <property type="entry name" value="Tetracycline Repressor, domain 2"/>
    <property type="match status" value="1"/>
</dbReference>
<feature type="DNA-binding region" description="H-T-H motif" evidence="4">
    <location>
        <begin position="35"/>
        <end position="54"/>
    </location>
</feature>
<evidence type="ECO:0000256" key="4">
    <source>
        <dbReference type="PROSITE-ProRule" id="PRU00335"/>
    </source>
</evidence>
<dbReference type="RefSeq" id="WP_196073276.1">
    <property type="nucleotide sequence ID" value="NZ_WLYK01000005.1"/>
</dbReference>
<dbReference type="AlphaFoldDB" id="A0A7K1FLR1"/>
<keyword evidence="3" id="KW-0804">Transcription</keyword>
<dbReference type="GO" id="GO:0003700">
    <property type="term" value="F:DNA-binding transcription factor activity"/>
    <property type="evidence" value="ECO:0007669"/>
    <property type="project" value="TreeGrafter"/>
</dbReference>
<gene>
    <name evidence="6" type="ORF">GIS00_13965</name>
</gene>
<dbReference type="PRINTS" id="PR00455">
    <property type="entry name" value="HTHTETR"/>
</dbReference>
<reference evidence="6 7" key="1">
    <citation type="submission" date="2019-11" db="EMBL/GenBank/DDBJ databases">
        <authorList>
            <person name="Jiang L.-Q."/>
        </authorList>
    </citation>
    <scope>NUCLEOTIDE SEQUENCE [LARGE SCALE GENOMIC DNA]</scope>
    <source>
        <strain evidence="6 7">YIM 132087</strain>
    </source>
</reference>
<dbReference type="PANTHER" id="PTHR30055:SF238">
    <property type="entry name" value="MYCOFACTOCIN BIOSYNTHESIS TRANSCRIPTIONAL REGULATOR MFTR-RELATED"/>
    <property type="match status" value="1"/>
</dbReference>
<feature type="domain" description="HTH tetR-type" evidence="5">
    <location>
        <begin position="12"/>
        <end position="72"/>
    </location>
</feature>
<comment type="caution">
    <text evidence="6">The sequence shown here is derived from an EMBL/GenBank/DDBJ whole genome shotgun (WGS) entry which is preliminary data.</text>
</comment>
<dbReference type="GO" id="GO:0000976">
    <property type="term" value="F:transcription cis-regulatory region binding"/>
    <property type="evidence" value="ECO:0007669"/>
    <property type="project" value="TreeGrafter"/>
</dbReference>
<sequence>MTTSGLRERKKADTRRALTEAAVGLCIERGYQVVTVADIAEAAGVSRRTFSNYFPGKAECVVGFGDGLLSDVLDVVAAAPPGTAMRDLLVLGLARLTESFGTGFDGFVELVQSEPDLQAAEVAVDAAIIERITEAVVALVDARPGDIRPRAFAVTACALARVAGDSWVLDGRPGGTDGLSQRLTQAFSLLDPDALTR</sequence>
<dbReference type="PROSITE" id="PS50977">
    <property type="entry name" value="HTH_TETR_2"/>
    <property type="match status" value="1"/>
</dbReference>
<evidence type="ECO:0000313" key="6">
    <source>
        <dbReference type="EMBL" id="MTD15046.1"/>
    </source>
</evidence>
<dbReference type="InterPro" id="IPR050109">
    <property type="entry name" value="HTH-type_TetR-like_transc_reg"/>
</dbReference>
<protein>
    <submittedName>
        <fullName evidence="6">TetR family transcriptional regulator</fullName>
    </submittedName>
</protein>
<evidence type="ECO:0000256" key="2">
    <source>
        <dbReference type="ARBA" id="ARBA00023125"/>
    </source>
</evidence>
<organism evidence="6 7">
    <name type="scientific">Nakamurella alba</name>
    <dbReference type="NCBI Taxonomy" id="2665158"/>
    <lineage>
        <taxon>Bacteria</taxon>
        <taxon>Bacillati</taxon>
        <taxon>Actinomycetota</taxon>
        <taxon>Actinomycetes</taxon>
        <taxon>Nakamurellales</taxon>
        <taxon>Nakamurellaceae</taxon>
        <taxon>Nakamurella</taxon>
    </lineage>
</organism>
<dbReference type="EMBL" id="WLYK01000005">
    <property type="protein sequence ID" value="MTD15046.1"/>
    <property type="molecule type" value="Genomic_DNA"/>
</dbReference>
<accession>A0A7K1FLR1</accession>
<dbReference type="Pfam" id="PF17754">
    <property type="entry name" value="TetR_C_14"/>
    <property type="match status" value="1"/>
</dbReference>
<dbReference type="Pfam" id="PF00440">
    <property type="entry name" value="TetR_N"/>
    <property type="match status" value="1"/>
</dbReference>
<evidence type="ECO:0000313" key="7">
    <source>
        <dbReference type="Proteomes" id="UP000460221"/>
    </source>
</evidence>
<keyword evidence="2 4" id="KW-0238">DNA-binding</keyword>
<evidence type="ECO:0000256" key="3">
    <source>
        <dbReference type="ARBA" id="ARBA00023163"/>
    </source>
</evidence>
<dbReference type="InterPro" id="IPR041347">
    <property type="entry name" value="MftR_C"/>
</dbReference>
<keyword evidence="1" id="KW-0805">Transcription regulation</keyword>
<proteinExistence type="predicted"/>
<dbReference type="Proteomes" id="UP000460221">
    <property type="component" value="Unassembled WGS sequence"/>
</dbReference>
<dbReference type="PANTHER" id="PTHR30055">
    <property type="entry name" value="HTH-TYPE TRANSCRIPTIONAL REGULATOR RUTR"/>
    <property type="match status" value="1"/>
</dbReference>
<name>A0A7K1FLR1_9ACTN</name>
<evidence type="ECO:0000256" key="1">
    <source>
        <dbReference type="ARBA" id="ARBA00023015"/>
    </source>
</evidence>
<keyword evidence="7" id="KW-1185">Reference proteome</keyword>
<dbReference type="SUPFAM" id="SSF46689">
    <property type="entry name" value="Homeodomain-like"/>
    <property type="match status" value="1"/>
</dbReference>
<dbReference type="InterPro" id="IPR009057">
    <property type="entry name" value="Homeodomain-like_sf"/>
</dbReference>
<evidence type="ECO:0000259" key="5">
    <source>
        <dbReference type="PROSITE" id="PS50977"/>
    </source>
</evidence>
<dbReference type="InterPro" id="IPR001647">
    <property type="entry name" value="HTH_TetR"/>
</dbReference>